<evidence type="ECO:0008006" key="4">
    <source>
        <dbReference type="Google" id="ProtNLM"/>
    </source>
</evidence>
<evidence type="ECO:0000313" key="2">
    <source>
        <dbReference type="EMBL" id="MBD1431532.1"/>
    </source>
</evidence>
<dbReference type="EMBL" id="JACOIK010000001">
    <property type="protein sequence ID" value="MBD1431532.1"/>
    <property type="molecule type" value="Genomic_DNA"/>
</dbReference>
<reference evidence="2 3" key="1">
    <citation type="submission" date="2020-08" db="EMBL/GenBank/DDBJ databases">
        <title>Sphingobacterium sp. DN00404 isolated from aquaculture water.</title>
        <authorList>
            <person name="Zhang M."/>
        </authorList>
    </citation>
    <scope>NUCLEOTIDE SEQUENCE [LARGE SCALE GENOMIC DNA]</scope>
    <source>
        <strain evidence="2 3">DN00404</strain>
    </source>
</reference>
<dbReference type="Proteomes" id="UP000602759">
    <property type="component" value="Unassembled WGS sequence"/>
</dbReference>
<accession>A0ABR7YJN5</accession>
<evidence type="ECO:0000313" key="3">
    <source>
        <dbReference type="Proteomes" id="UP000602759"/>
    </source>
</evidence>
<gene>
    <name evidence="2" type="ORF">H8B06_01735</name>
</gene>
<proteinExistence type="predicted"/>
<sequence>MRLYIYYLKNIFGVNFALSILFAAFVPELVSYSKIPFFSAFSLIFTTVGYIVSIFAFDYFGKKTKYMYFNLGISLFRVYIYGFFFNLLFVLALYLVIEKLWMM</sequence>
<keyword evidence="1" id="KW-1133">Transmembrane helix</keyword>
<comment type="caution">
    <text evidence="2">The sequence shown here is derived from an EMBL/GenBank/DDBJ whole genome shotgun (WGS) entry which is preliminary data.</text>
</comment>
<protein>
    <recommendedName>
        <fullName evidence="4">MFS transporter</fullName>
    </recommendedName>
</protein>
<feature type="transmembrane region" description="Helical" evidence="1">
    <location>
        <begin position="78"/>
        <end position="97"/>
    </location>
</feature>
<name>A0ABR7YJN5_9SPHI</name>
<feature type="transmembrane region" description="Helical" evidence="1">
    <location>
        <begin position="37"/>
        <end position="57"/>
    </location>
</feature>
<dbReference type="RefSeq" id="WP_130140818.1">
    <property type="nucleotide sequence ID" value="NZ_JACOIK010000001.1"/>
</dbReference>
<organism evidence="2 3">
    <name type="scientific">Sphingobacterium micropteri</name>
    <dbReference type="NCBI Taxonomy" id="2763501"/>
    <lineage>
        <taxon>Bacteria</taxon>
        <taxon>Pseudomonadati</taxon>
        <taxon>Bacteroidota</taxon>
        <taxon>Sphingobacteriia</taxon>
        <taxon>Sphingobacteriales</taxon>
        <taxon>Sphingobacteriaceae</taxon>
        <taxon>Sphingobacterium</taxon>
    </lineage>
</organism>
<keyword evidence="3" id="KW-1185">Reference proteome</keyword>
<keyword evidence="1" id="KW-0812">Transmembrane</keyword>
<feature type="transmembrane region" description="Helical" evidence="1">
    <location>
        <begin position="7"/>
        <end position="25"/>
    </location>
</feature>
<evidence type="ECO:0000256" key="1">
    <source>
        <dbReference type="SAM" id="Phobius"/>
    </source>
</evidence>
<keyword evidence="1" id="KW-0472">Membrane</keyword>